<dbReference type="InterPro" id="IPR036163">
    <property type="entry name" value="HMA_dom_sf"/>
</dbReference>
<evidence type="ECO:0000256" key="8">
    <source>
        <dbReference type="SAM" id="MobiDB-lite"/>
    </source>
</evidence>
<evidence type="ECO:0000256" key="4">
    <source>
        <dbReference type="ARBA" id="ARBA00023008"/>
    </source>
</evidence>
<dbReference type="AlphaFoldDB" id="A0A4S4L3E7"/>
<dbReference type="Pfam" id="PF00403">
    <property type="entry name" value="HMA"/>
    <property type="match status" value="1"/>
</dbReference>
<keyword evidence="5" id="KW-0406">Ion transport</keyword>
<dbReference type="GO" id="GO:0006825">
    <property type="term" value="P:copper ion transport"/>
    <property type="evidence" value="ECO:0007669"/>
    <property type="project" value="UniProtKB-KW"/>
</dbReference>
<dbReference type="OrthoDB" id="689350at2759"/>
<evidence type="ECO:0000256" key="5">
    <source>
        <dbReference type="ARBA" id="ARBA00023065"/>
    </source>
</evidence>
<evidence type="ECO:0000313" key="11">
    <source>
        <dbReference type="Proteomes" id="UP000308199"/>
    </source>
</evidence>
<keyword evidence="6" id="KW-0143">Chaperone</keyword>
<comment type="similarity">
    <text evidence="7">Belongs to the ATX1 family.</text>
</comment>
<keyword evidence="11" id="KW-1185">Reference proteome</keyword>
<evidence type="ECO:0000313" key="10">
    <source>
        <dbReference type="EMBL" id="THH05916.1"/>
    </source>
</evidence>
<reference evidence="10 11" key="1">
    <citation type="submission" date="2019-02" db="EMBL/GenBank/DDBJ databases">
        <title>Genome sequencing of the rare red list fungi Phellinidium pouzarii.</title>
        <authorList>
            <person name="Buettner E."/>
            <person name="Kellner H."/>
        </authorList>
    </citation>
    <scope>NUCLEOTIDE SEQUENCE [LARGE SCALE GENOMIC DNA]</scope>
    <source>
        <strain evidence="10 11">DSM 108285</strain>
    </source>
</reference>
<evidence type="ECO:0000256" key="3">
    <source>
        <dbReference type="ARBA" id="ARBA00022796"/>
    </source>
</evidence>
<accession>A0A4S4L3E7</accession>
<keyword evidence="4" id="KW-0186">Copper</keyword>
<dbReference type="GO" id="GO:0005829">
    <property type="term" value="C:cytosol"/>
    <property type="evidence" value="ECO:0007669"/>
    <property type="project" value="TreeGrafter"/>
</dbReference>
<name>A0A4S4L3E7_9AGAM</name>
<dbReference type="GO" id="GO:0016531">
    <property type="term" value="F:copper chaperone activity"/>
    <property type="evidence" value="ECO:0007669"/>
    <property type="project" value="TreeGrafter"/>
</dbReference>
<feature type="domain" description="HMA" evidence="9">
    <location>
        <begin position="100"/>
        <end position="167"/>
    </location>
</feature>
<dbReference type="InterPro" id="IPR051881">
    <property type="entry name" value="Copper_transport_ATOX1-like"/>
</dbReference>
<evidence type="ECO:0000256" key="6">
    <source>
        <dbReference type="ARBA" id="ARBA00023186"/>
    </source>
</evidence>
<dbReference type="InterPro" id="IPR006121">
    <property type="entry name" value="HMA_dom"/>
</dbReference>
<dbReference type="PROSITE" id="PS50846">
    <property type="entry name" value="HMA_2"/>
    <property type="match status" value="1"/>
</dbReference>
<dbReference type="PANTHER" id="PTHR46365">
    <property type="entry name" value="COPPER TRANSPORT PROTEIN ATOX1"/>
    <property type="match status" value="1"/>
</dbReference>
<dbReference type="EMBL" id="SGPK01000228">
    <property type="protein sequence ID" value="THH05916.1"/>
    <property type="molecule type" value="Genomic_DNA"/>
</dbReference>
<dbReference type="CDD" id="cd00371">
    <property type="entry name" value="HMA"/>
    <property type="match status" value="1"/>
</dbReference>
<comment type="caution">
    <text evidence="10">The sequence shown here is derived from an EMBL/GenBank/DDBJ whole genome shotgun (WGS) entry which is preliminary data.</text>
</comment>
<gene>
    <name evidence="10" type="ORF">EW145_g4453</name>
</gene>
<keyword evidence="3" id="KW-0187">Copper transport</keyword>
<protein>
    <recommendedName>
        <fullName evidence="9">HMA domain-containing protein</fullName>
    </recommendedName>
</protein>
<keyword evidence="2" id="KW-0479">Metal-binding</keyword>
<evidence type="ECO:0000256" key="2">
    <source>
        <dbReference type="ARBA" id="ARBA00022723"/>
    </source>
</evidence>
<evidence type="ECO:0000256" key="7">
    <source>
        <dbReference type="ARBA" id="ARBA00038171"/>
    </source>
</evidence>
<keyword evidence="1" id="KW-0813">Transport</keyword>
<proteinExistence type="inferred from homology"/>
<dbReference type="SUPFAM" id="SSF55008">
    <property type="entry name" value="HMA, heavy metal-associated domain"/>
    <property type="match status" value="1"/>
</dbReference>
<organism evidence="10 11">
    <name type="scientific">Phellinidium pouzarii</name>
    <dbReference type="NCBI Taxonomy" id="167371"/>
    <lineage>
        <taxon>Eukaryota</taxon>
        <taxon>Fungi</taxon>
        <taxon>Dikarya</taxon>
        <taxon>Basidiomycota</taxon>
        <taxon>Agaricomycotina</taxon>
        <taxon>Agaricomycetes</taxon>
        <taxon>Hymenochaetales</taxon>
        <taxon>Hymenochaetaceae</taxon>
        <taxon>Phellinidium</taxon>
    </lineage>
</organism>
<feature type="region of interest" description="Disordered" evidence="8">
    <location>
        <begin position="58"/>
        <end position="91"/>
    </location>
</feature>
<evidence type="ECO:0000259" key="9">
    <source>
        <dbReference type="PROSITE" id="PS50846"/>
    </source>
</evidence>
<evidence type="ECO:0000256" key="1">
    <source>
        <dbReference type="ARBA" id="ARBA00022448"/>
    </source>
</evidence>
<sequence length="187" mass="19484">MALDLKLGINNSIADEFSFLSFIYIFASPVLLSALALSTDVPVDVDVDANANATIDTSSQSDNAATAAPQSTDASAFAPTTDSPAPESTPSIESEAIMSEHTYQYTVKMTCGGCSSAIERALGKAQREGAGIDSFTVSLVTQSVNVKGSILQADLTARIAKTGKKIIEMNEVTEPLASVVPPSSEPY</sequence>
<dbReference type="PANTHER" id="PTHR46365:SF1">
    <property type="entry name" value="COPPER TRANSPORT PROTEIN ATOX1"/>
    <property type="match status" value="1"/>
</dbReference>
<dbReference type="Gene3D" id="3.30.70.100">
    <property type="match status" value="1"/>
</dbReference>
<dbReference type="GO" id="GO:0046872">
    <property type="term" value="F:metal ion binding"/>
    <property type="evidence" value="ECO:0007669"/>
    <property type="project" value="UniProtKB-KW"/>
</dbReference>
<dbReference type="Proteomes" id="UP000308199">
    <property type="component" value="Unassembled WGS sequence"/>
</dbReference>